<protein>
    <submittedName>
        <fullName evidence="4 5">Uncharacterized protein</fullName>
    </submittedName>
</protein>
<feature type="coiled-coil region" evidence="1">
    <location>
        <begin position="119"/>
        <end position="223"/>
    </location>
</feature>
<evidence type="ECO:0000313" key="4">
    <source>
        <dbReference type="WBParaSite" id="SSTP_0001064100.1"/>
    </source>
</evidence>
<organism evidence="4">
    <name type="scientific">Strongyloides stercoralis</name>
    <name type="common">Threadworm</name>
    <dbReference type="NCBI Taxonomy" id="6248"/>
    <lineage>
        <taxon>Eukaryota</taxon>
        <taxon>Metazoa</taxon>
        <taxon>Ecdysozoa</taxon>
        <taxon>Nematoda</taxon>
        <taxon>Chromadorea</taxon>
        <taxon>Rhabditida</taxon>
        <taxon>Tylenchina</taxon>
        <taxon>Panagrolaimomorpha</taxon>
        <taxon>Strongyloidoidea</taxon>
        <taxon>Strongyloididae</taxon>
        <taxon>Strongyloides</taxon>
    </lineage>
</organism>
<dbReference type="AlphaFoldDB" id="A0A0K0EMF3"/>
<feature type="compositionally biased region" description="Acidic residues" evidence="2">
    <location>
        <begin position="236"/>
        <end position="247"/>
    </location>
</feature>
<dbReference type="Proteomes" id="UP000035681">
    <property type="component" value="Unplaced"/>
</dbReference>
<proteinExistence type="predicted"/>
<accession>A0A0K0EMF3</accession>
<keyword evidence="1" id="KW-0175">Coiled coil</keyword>
<evidence type="ECO:0000313" key="5">
    <source>
        <dbReference type="WBParaSite" id="TCONS_00000379.p1"/>
    </source>
</evidence>
<dbReference type="Pfam" id="PF17619">
    <property type="entry name" value="SCVP"/>
    <property type="match status" value="1"/>
</dbReference>
<reference evidence="4" key="1">
    <citation type="submission" date="2015-08" db="UniProtKB">
        <authorList>
            <consortium name="WormBaseParasite"/>
        </authorList>
    </citation>
    <scope>IDENTIFICATION</scope>
</reference>
<evidence type="ECO:0000256" key="2">
    <source>
        <dbReference type="SAM" id="MobiDB-lite"/>
    </source>
</evidence>
<feature type="region of interest" description="Disordered" evidence="2">
    <location>
        <begin position="229"/>
        <end position="259"/>
    </location>
</feature>
<evidence type="ECO:0000256" key="1">
    <source>
        <dbReference type="SAM" id="Coils"/>
    </source>
</evidence>
<name>A0A0K0EMF3_STRER</name>
<dbReference type="WBParaSite" id="SSTP_0001064100.1">
    <property type="protein sequence ID" value="SSTP_0001064100.1"/>
    <property type="gene ID" value="SSTP_0001064100"/>
</dbReference>
<dbReference type="InterPro" id="IPR035126">
    <property type="entry name" value="SCVP"/>
</dbReference>
<dbReference type="WBParaSite" id="TCONS_00000379.p1">
    <property type="protein sequence ID" value="TCONS_00000379.p1"/>
    <property type="gene ID" value="XLOC_000390"/>
</dbReference>
<sequence>MTLKYLLFYIFIFFICIKRVYLCNTAPNFQPQLSLAPITRGISRMNSALMRSASLFKGEEYDEFEPIPDDPNEEEKNGVYFGNEAQPAIPEAEGEITTTPSNINNSMNITAFKDELEMINKTKNLINLFEEKARKLYENAEKNLKINNDKVKCNCSDFDLEDSSEIKQSSLNNKKVTTERQNLKSENSIKGMSEEEWELERKRQQLEDEKLIEERTKQFASEKMLSDSIHNTNGIDNEESSGIEDVEITSTTTTQKTTTTFSTTKILRRQVSRKYKTKSQCNDGYVIAITNKPYNELLIPIHRAEMSSELRQLENYVNRKLISWGQYTSYPMNYKGYFSQKYVMKNPKDCRGLEKFTKKAVSYGIFMEGGIFQCKCGSIKTIAKVH</sequence>
<feature type="compositionally biased region" description="Low complexity" evidence="2">
    <location>
        <begin position="249"/>
        <end position="259"/>
    </location>
</feature>
<evidence type="ECO:0000313" key="3">
    <source>
        <dbReference type="Proteomes" id="UP000035681"/>
    </source>
</evidence>
<keyword evidence="3" id="KW-1185">Reference proteome</keyword>